<evidence type="ECO:0000313" key="2">
    <source>
        <dbReference type="Proteomes" id="UP001397290"/>
    </source>
</evidence>
<reference evidence="1 2" key="1">
    <citation type="submission" date="2020-02" db="EMBL/GenBank/DDBJ databases">
        <title>Comparative genomics of the hypocrealean fungal genus Beauvera.</title>
        <authorList>
            <person name="Showalter D.N."/>
            <person name="Bushley K.E."/>
            <person name="Rehner S.A."/>
        </authorList>
    </citation>
    <scope>NUCLEOTIDE SEQUENCE [LARGE SCALE GENOMIC DNA]</scope>
    <source>
        <strain evidence="1 2">ARSEF4384</strain>
    </source>
</reference>
<name>A0AAW0RQ09_9HYPO</name>
<organism evidence="1 2">
    <name type="scientific">Beauveria asiatica</name>
    <dbReference type="NCBI Taxonomy" id="1069075"/>
    <lineage>
        <taxon>Eukaryota</taxon>
        <taxon>Fungi</taxon>
        <taxon>Dikarya</taxon>
        <taxon>Ascomycota</taxon>
        <taxon>Pezizomycotina</taxon>
        <taxon>Sordariomycetes</taxon>
        <taxon>Hypocreomycetidae</taxon>
        <taxon>Hypocreales</taxon>
        <taxon>Cordycipitaceae</taxon>
        <taxon>Beauveria</taxon>
    </lineage>
</organism>
<dbReference type="EMBL" id="JAAHCF010000437">
    <property type="protein sequence ID" value="KAK8144019.1"/>
    <property type="molecule type" value="Genomic_DNA"/>
</dbReference>
<keyword evidence="2" id="KW-1185">Reference proteome</keyword>
<gene>
    <name evidence="1" type="ORF">G3M48_006407</name>
</gene>
<protein>
    <submittedName>
        <fullName evidence="1">Uncharacterized protein</fullName>
    </submittedName>
</protein>
<proteinExistence type="predicted"/>
<sequence length="124" mass="14120">MDKGTRTERSVLSMAIFQCDARHPRRDTNPNANYYEILADEEADDDEIVGTLDALDLESETRKIIAKEKKRMTTRADVLRTFAESIATCARKFDHGYAHVVANDFTRSLLHHYNLMLSSVSAKL</sequence>
<accession>A0AAW0RQ09</accession>
<dbReference type="AlphaFoldDB" id="A0AAW0RQ09"/>
<comment type="caution">
    <text evidence="1">The sequence shown here is derived from an EMBL/GenBank/DDBJ whole genome shotgun (WGS) entry which is preliminary data.</text>
</comment>
<evidence type="ECO:0000313" key="1">
    <source>
        <dbReference type="EMBL" id="KAK8144019.1"/>
    </source>
</evidence>
<dbReference type="Proteomes" id="UP001397290">
    <property type="component" value="Unassembled WGS sequence"/>
</dbReference>